<keyword evidence="15" id="KW-0325">Glycoprotein</keyword>
<evidence type="ECO:0000256" key="13">
    <source>
        <dbReference type="ARBA" id="ARBA00022989"/>
    </source>
</evidence>
<evidence type="ECO:0000256" key="17">
    <source>
        <dbReference type="PIRSR" id="PIRSR001072-2"/>
    </source>
</evidence>
<name>A0A8T9KMB0_9MONO</name>
<evidence type="ECO:0000256" key="2">
    <source>
        <dbReference type="ARBA" id="ARBA00004336"/>
    </source>
</evidence>
<dbReference type="EMBL" id="OM030334">
    <property type="protein sequence ID" value="UOL48940.1"/>
    <property type="molecule type" value="Viral_cRNA"/>
</dbReference>
<keyword evidence="11 18" id="KW-0261">Viral envelope protein</keyword>
<proteinExistence type="inferred from homology"/>
<keyword evidence="5 18" id="KW-0348">Hemagglutinin</keyword>
<evidence type="ECO:0000256" key="9">
    <source>
        <dbReference type="ARBA" id="ARBA00022844"/>
    </source>
</evidence>
<dbReference type="GO" id="GO:0004308">
    <property type="term" value="F:exo-alpha-sialidase activity"/>
    <property type="evidence" value="ECO:0007669"/>
    <property type="project" value="InterPro"/>
</dbReference>
<accession>A0A8T9KMB0</accession>
<keyword evidence="6" id="KW-0945">Host-virus interaction</keyword>
<dbReference type="InterPro" id="IPR036278">
    <property type="entry name" value="Sialidase_sf"/>
</dbReference>
<feature type="disulfide bond" evidence="17">
    <location>
        <begin position="185"/>
        <end position="209"/>
    </location>
</feature>
<keyword evidence="4" id="KW-1032">Host cell membrane</keyword>
<evidence type="ECO:0000256" key="12">
    <source>
        <dbReference type="ARBA" id="ARBA00022968"/>
    </source>
</evidence>
<evidence type="ECO:0000256" key="4">
    <source>
        <dbReference type="ARBA" id="ARBA00022511"/>
    </source>
</evidence>
<feature type="disulfide bond" evidence="17">
    <location>
        <begin position="530"/>
        <end position="539"/>
    </location>
</feature>
<dbReference type="InterPro" id="IPR000665">
    <property type="entry name" value="Hemagglutn/HN"/>
</dbReference>
<keyword evidence="9" id="KW-0946">Virion</keyword>
<evidence type="ECO:0000256" key="8">
    <source>
        <dbReference type="ARBA" id="ARBA00022804"/>
    </source>
</evidence>
<keyword evidence="10" id="KW-1043">Host membrane</keyword>
<evidence type="ECO:0000313" key="20">
    <source>
        <dbReference type="EMBL" id="UOL48940.1"/>
    </source>
</evidence>
<evidence type="ECO:0000256" key="6">
    <source>
        <dbReference type="ARBA" id="ARBA00022581"/>
    </source>
</evidence>
<evidence type="ECO:0000256" key="10">
    <source>
        <dbReference type="ARBA" id="ARBA00022870"/>
    </source>
</evidence>
<evidence type="ECO:0000256" key="1">
    <source>
        <dbReference type="ARBA" id="ARBA00004208"/>
    </source>
</evidence>
<feature type="disulfide bond" evidence="17">
    <location>
        <begin position="458"/>
        <end position="468"/>
    </location>
</feature>
<dbReference type="GO" id="GO:0019031">
    <property type="term" value="C:viral envelope"/>
    <property type="evidence" value="ECO:0007669"/>
    <property type="project" value="UniProtKB-KW"/>
</dbReference>
<dbReference type="GO" id="GO:0055036">
    <property type="term" value="C:virion membrane"/>
    <property type="evidence" value="ECO:0007669"/>
    <property type="project" value="UniProtKB-SubCell"/>
</dbReference>
<protein>
    <submittedName>
        <fullName evidence="20">Attachment glycoprotein</fullName>
    </submittedName>
</protein>
<feature type="disulfide bond" evidence="17">
    <location>
        <begin position="251"/>
        <end position="264"/>
    </location>
</feature>
<dbReference type="InterPro" id="IPR016285">
    <property type="entry name" value="Hemagglutn-neuramid"/>
</dbReference>
<evidence type="ECO:0000256" key="7">
    <source>
        <dbReference type="ARBA" id="ARBA00022692"/>
    </source>
</evidence>
<sequence length="583" mass="65370">MMSGTEYFGKDKNINPPSYQESTFNRVLIITSTVLGLVSVLVLIALNITTLTVGISNRMDGGRVTEKIQNIETGVSSVKDSVSSSVNPKLSIINTATSYSLPSLITSQIKGIRNDIYQYCSPRYDSPTGECPVSEHPSHEGNFKLYDPETVLKCNSSSNIYQSLQGFEYLPFASFIPSPTITKGCTRIPTFSLSENLYSYSHNIIHVSCSDASISSQYWSIGKIVQGQNNTPVFKEIVNWYLNDGKNRKSCSTVATLNGAWLGCNIVNMTEKEDYLTPGIMEVFIGYMDVFGRKYSWYFPSNRFPTDYTYDSLYFSVGSGIAKDGKIYMLMYGGLGVTVPGNAYCEAPECSNPDQNICNKAQKPLFFGGKQILNGILSFDDVVDKVPNLRFQTIDPKYITMGAEGRLLYYPQIDKSYIYLRSSSWHALLQFGEITLGDNITIDWKQFTTFTRPSIDPCSSANRCPKVCVVGVYTDFFLLAEDDTLGISVMLNGGKVRRAPQIKIGDINQFYFTKEVVSANQEAWYTTTTCFIYFNVPWCISIIEMKPGTIGYMEPVSIMYPLWNTCLGEMVEYQEHDDDDENE</sequence>
<dbReference type="Pfam" id="PF00423">
    <property type="entry name" value="HN"/>
    <property type="match status" value="1"/>
</dbReference>
<evidence type="ECO:0000256" key="18">
    <source>
        <dbReference type="RuleBase" id="RU004216"/>
    </source>
</evidence>
<reference evidence="20" key="1">
    <citation type="submission" date="2021-12" db="EMBL/GenBank/DDBJ databases">
        <authorList>
            <person name="Tan Z.-Z."/>
            <person name="Pan Y.-F."/>
            <person name="Zhang Y.-Z."/>
        </authorList>
    </citation>
    <scope>NUCLEOTIDE SEQUENCE</scope>
    <source>
        <strain evidence="20">JSB_DaWei</strain>
    </source>
</reference>
<evidence type="ECO:0000256" key="5">
    <source>
        <dbReference type="ARBA" id="ARBA00022546"/>
    </source>
</evidence>
<evidence type="ECO:0000256" key="16">
    <source>
        <dbReference type="ARBA" id="ARBA00023296"/>
    </source>
</evidence>
<evidence type="ECO:0000256" key="3">
    <source>
        <dbReference type="ARBA" id="ARBA00007701"/>
    </source>
</evidence>
<dbReference type="SUPFAM" id="SSF50939">
    <property type="entry name" value="Sialidases"/>
    <property type="match status" value="1"/>
</dbReference>
<dbReference type="GO" id="GO:0020002">
    <property type="term" value="C:host cell plasma membrane"/>
    <property type="evidence" value="ECO:0007669"/>
    <property type="project" value="UniProtKB-SubCell"/>
</dbReference>
<organism evidence="20 21">
    <name type="scientific">Jingmen Myotis davidii paramyxovirus 1</name>
    <dbReference type="NCBI Taxonomy" id="2928983"/>
    <lineage>
        <taxon>Viruses</taxon>
        <taxon>Riboviria</taxon>
        <taxon>Orthornavirae</taxon>
        <taxon>Negarnaviricota</taxon>
        <taxon>Haploviricotina</taxon>
        <taxon>Monjiviricetes</taxon>
        <taxon>Mononegavirales</taxon>
        <taxon>Paramyxoviridae</taxon>
        <taxon>Orthoparamyxovirinae</taxon>
        <taxon>Parajeilongvirus</taxon>
        <taxon>Parajeilongvirus jingmenense</taxon>
    </lineage>
</organism>
<keyword evidence="12" id="KW-0735">Signal-anchor</keyword>
<evidence type="ECO:0000256" key="14">
    <source>
        <dbReference type="ARBA" id="ARBA00023136"/>
    </source>
</evidence>
<keyword evidence="8" id="KW-1161">Viral attachment to host cell</keyword>
<keyword evidence="7 19" id="KW-0812">Transmembrane</keyword>
<keyword evidence="16" id="KW-1160">Virus entry into host cell</keyword>
<dbReference type="Proteomes" id="UP001250368">
    <property type="component" value="Segment"/>
</dbReference>
<comment type="subcellular location">
    <subcellularLocation>
        <location evidence="2">Host cell membrane</location>
        <topology evidence="2">Single-pass type II membrane protein</topology>
    </subcellularLocation>
    <subcellularLocation>
        <location evidence="1">Virion membrane</location>
        <topology evidence="1">Single-pass type II membrane protein</topology>
    </subcellularLocation>
</comment>
<dbReference type="Gene3D" id="2.120.10.10">
    <property type="match status" value="1"/>
</dbReference>
<keyword evidence="13 19" id="KW-1133">Transmembrane helix</keyword>
<dbReference type="GO" id="GO:0046718">
    <property type="term" value="P:symbiont entry into host cell"/>
    <property type="evidence" value="ECO:0007669"/>
    <property type="project" value="UniProtKB-KW"/>
</dbReference>
<evidence type="ECO:0000256" key="15">
    <source>
        <dbReference type="ARBA" id="ARBA00023180"/>
    </source>
</evidence>
<evidence type="ECO:0000256" key="11">
    <source>
        <dbReference type="ARBA" id="ARBA00022879"/>
    </source>
</evidence>
<keyword evidence="21" id="KW-1185">Reference proteome</keyword>
<evidence type="ECO:0000313" key="21">
    <source>
        <dbReference type="Proteomes" id="UP001250368"/>
    </source>
</evidence>
<dbReference type="GO" id="GO:0046789">
    <property type="term" value="F:host cell surface receptor binding"/>
    <property type="evidence" value="ECO:0007669"/>
    <property type="project" value="InterPro"/>
</dbReference>
<keyword evidence="14 19" id="KW-0472">Membrane</keyword>
<evidence type="ECO:0000256" key="19">
    <source>
        <dbReference type="SAM" id="Phobius"/>
    </source>
</evidence>
<dbReference type="GO" id="GO:0019062">
    <property type="term" value="P:virion attachment to host cell"/>
    <property type="evidence" value="ECO:0007669"/>
    <property type="project" value="UniProtKB-KW"/>
</dbReference>
<dbReference type="PIRSF" id="PIRSF001072">
    <property type="entry name" value="Hemagglut-neuramid_paramyxoV"/>
    <property type="match status" value="1"/>
</dbReference>
<comment type="similarity">
    <text evidence="3 18">Belongs to the paramyxoviruses hemagglutinin-neuraminidase family.</text>
</comment>
<feature type="transmembrane region" description="Helical" evidence="19">
    <location>
        <begin position="27"/>
        <end position="48"/>
    </location>
</feature>
<keyword evidence="17" id="KW-1015">Disulfide bond</keyword>